<evidence type="ECO:0008006" key="4">
    <source>
        <dbReference type="Google" id="ProtNLM"/>
    </source>
</evidence>
<dbReference type="Proteomes" id="UP001157439">
    <property type="component" value="Unassembled WGS sequence"/>
</dbReference>
<sequence>MAAKLARVFVIISALLISGCGDDRPEKISHYQQQSEQRIARLGQMIDKGEIRNAMLLNQYSQVLAQSRPELAPLLSQLQLDATTQGPLFQQLVTRYQELGDSANFIDLDEQLAEAYELTLAADPNSYNDLLSDPVNVIADMSNGALARVNSVSKAASMAANGAEDFGAGSQLVGNPAYGSWESGSNGMSFWQWYGMYAMFSNLTNPVRYDRWSRNRDYSYYGDYGRKRYSSPKQVRTQQKTFSRDKNFGSPYARTKTGSSGLSRSSQVAQQTKNRPSSASKFRSNYAKGSSNGFRNSNKRTTRSTRRGK</sequence>
<gene>
    <name evidence="2" type="ORF">GCM10007894_11730</name>
</gene>
<protein>
    <recommendedName>
        <fullName evidence="4">Lipoprotein</fullName>
    </recommendedName>
</protein>
<accession>A0AA37WYJ2</accession>
<comment type="caution">
    <text evidence="2">The sequence shown here is derived from an EMBL/GenBank/DDBJ whole genome shotgun (WGS) entry which is preliminary data.</text>
</comment>
<evidence type="ECO:0000256" key="1">
    <source>
        <dbReference type="SAM" id="MobiDB-lite"/>
    </source>
</evidence>
<dbReference type="AlphaFoldDB" id="A0AA37WYJ2"/>
<feature type="compositionally biased region" description="Polar residues" evidence="1">
    <location>
        <begin position="256"/>
        <end position="294"/>
    </location>
</feature>
<organism evidence="2 3">
    <name type="scientific">Paraferrimonas haliotis</name>
    <dbReference type="NCBI Taxonomy" id="2013866"/>
    <lineage>
        <taxon>Bacteria</taxon>
        <taxon>Pseudomonadati</taxon>
        <taxon>Pseudomonadota</taxon>
        <taxon>Gammaproteobacteria</taxon>
        <taxon>Alteromonadales</taxon>
        <taxon>Ferrimonadaceae</taxon>
        <taxon>Paraferrimonas</taxon>
    </lineage>
</organism>
<evidence type="ECO:0000313" key="3">
    <source>
        <dbReference type="Proteomes" id="UP001157439"/>
    </source>
</evidence>
<reference evidence="2 3" key="1">
    <citation type="journal article" date="2014" name="Int. J. Syst. Evol. Microbiol.">
        <title>Complete genome sequence of Corynebacterium casei LMG S-19264T (=DSM 44701T), isolated from a smear-ripened cheese.</title>
        <authorList>
            <consortium name="US DOE Joint Genome Institute (JGI-PGF)"/>
            <person name="Walter F."/>
            <person name="Albersmeier A."/>
            <person name="Kalinowski J."/>
            <person name="Ruckert C."/>
        </authorList>
    </citation>
    <scope>NUCLEOTIDE SEQUENCE [LARGE SCALE GENOMIC DNA]</scope>
    <source>
        <strain evidence="2 3">NBRC 112785</strain>
    </source>
</reference>
<feature type="region of interest" description="Disordered" evidence="1">
    <location>
        <begin position="229"/>
        <end position="309"/>
    </location>
</feature>
<feature type="compositionally biased region" description="Basic residues" evidence="1">
    <location>
        <begin position="297"/>
        <end position="309"/>
    </location>
</feature>
<dbReference type="RefSeq" id="WP_095497243.1">
    <property type="nucleotide sequence ID" value="NZ_BSPO01000002.1"/>
</dbReference>
<name>A0AA37WYJ2_9GAMM</name>
<feature type="compositionally biased region" description="Polar residues" evidence="1">
    <location>
        <begin position="231"/>
        <end position="241"/>
    </location>
</feature>
<dbReference type="EMBL" id="BSPO01000002">
    <property type="protein sequence ID" value="GLS83196.1"/>
    <property type="molecule type" value="Genomic_DNA"/>
</dbReference>
<dbReference type="PROSITE" id="PS51257">
    <property type="entry name" value="PROKAR_LIPOPROTEIN"/>
    <property type="match status" value="1"/>
</dbReference>
<proteinExistence type="predicted"/>
<keyword evidence="3" id="KW-1185">Reference proteome</keyword>
<evidence type="ECO:0000313" key="2">
    <source>
        <dbReference type="EMBL" id="GLS83196.1"/>
    </source>
</evidence>